<evidence type="ECO:0000313" key="14">
    <source>
        <dbReference type="Proteomes" id="UP001168528"/>
    </source>
</evidence>
<dbReference type="InterPro" id="IPR044929">
    <property type="entry name" value="DNA/RNA_non-sp_Endonuclease_sf"/>
</dbReference>
<dbReference type="CDD" id="cd00091">
    <property type="entry name" value="NUC"/>
    <property type="match status" value="1"/>
</dbReference>
<dbReference type="GO" id="GO:0004519">
    <property type="term" value="F:endonuclease activity"/>
    <property type="evidence" value="ECO:0007669"/>
    <property type="project" value="UniProtKB-KW"/>
</dbReference>
<comment type="similarity">
    <text evidence="2 8">Belongs to the DNA/RNA non-specific endonuclease family.</text>
</comment>
<feature type="region of interest" description="Disordered" evidence="9">
    <location>
        <begin position="55"/>
        <end position="99"/>
    </location>
</feature>
<dbReference type="InterPro" id="IPR020821">
    <property type="entry name" value="ENPP1-3/EXOG-like_nuc-like"/>
</dbReference>
<evidence type="ECO:0000256" key="1">
    <source>
        <dbReference type="ARBA" id="ARBA00001946"/>
    </source>
</evidence>
<dbReference type="SUPFAM" id="SSF54060">
    <property type="entry name" value="His-Me finger endonucleases"/>
    <property type="match status" value="1"/>
</dbReference>
<dbReference type="InterPro" id="IPR040255">
    <property type="entry name" value="Non-specific_endonuclease"/>
</dbReference>
<keyword evidence="10" id="KW-1133">Transmembrane helix</keyword>
<feature type="compositionally biased region" description="Low complexity" evidence="9">
    <location>
        <begin position="82"/>
        <end position="99"/>
    </location>
</feature>
<accession>A0ABT8R276</accession>
<feature type="compositionally biased region" description="Basic and acidic residues" evidence="9">
    <location>
        <begin position="56"/>
        <end position="75"/>
    </location>
</feature>
<dbReference type="PANTHER" id="PTHR13966:SF5">
    <property type="entry name" value="ENDONUCLEASE G, MITOCHONDRIAL"/>
    <property type="match status" value="1"/>
</dbReference>
<evidence type="ECO:0000256" key="3">
    <source>
        <dbReference type="ARBA" id="ARBA00022722"/>
    </source>
</evidence>
<organism evidence="13 14">
    <name type="scientific">Rhodocytophaga aerolata</name>
    <dbReference type="NCBI Taxonomy" id="455078"/>
    <lineage>
        <taxon>Bacteria</taxon>
        <taxon>Pseudomonadati</taxon>
        <taxon>Bacteroidota</taxon>
        <taxon>Cytophagia</taxon>
        <taxon>Cytophagales</taxon>
        <taxon>Rhodocytophagaceae</taxon>
        <taxon>Rhodocytophaga</taxon>
    </lineage>
</organism>
<dbReference type="EMBL" id="JAUKPO010000002">
    <property type="protein sequence ID" value="MDO1445736.1"/>
    <property type="molecule type" value="Genomic_DNA"/>
</dbReference>
<evidence type="ECO:0000256" key="4">
    <source>
        <dbReference type="ARBA" id="ARBA00022723"/>
    </source>
</evidence>
<evidence type="ECO:0000256" key="9">
    <source>
        <dbReference type="SAM" id="MobiDB-lite"/>
    </source>
</evidence>
<sequence>MAKKSGNVPRKTKRSSNGNKRLLILLVLFIAIFLIYNNADKLNLPSLKEGTVVPAEKNERKTSASKKPSAEKKPDSQAASPNKKSTGSTKSSSGKTATKNAYAPDYTFENNKDFSLPTYTKKDQIIWHEGYTLCYVEEYEQASWVSYRLTAAQIKGKNERENDFRPDPEVSSGSAVPDDYRGSGYDRGHLAPAADFKSSAVLMSESFFMSNMSPQEPDFNRGIWEKLESRVRTWVKRDGALYIVTGPVLKGKMAYIGKKNKVAVPTMYYKVVLDLKEPEVKAIGFLMKNEGSNKSLQSFAVTIDEIEKETGLDFFPQLPDDMEKTLEGSLDVKMWFSRGNKDELAE</sequence>
<dbReference type="Pfam" id="PF01223">
    <property type="entry name" value="Endonuclease_NS"/>
    <property type="match status" value="1"/>
</dbReference>
<keyword evidence="10" id="KW-0472">Membrane</keyword>
<keyword evidence="10" id="KW-0812">Transmembrane</keyword>
<keyword evidence="3 8" id="KW-0540">Nuclease</keyword>
<evidence type="ECO:0000256" key="10">
    <source>
        <dbReference type="SAM" id="Phobius"/>
    </source>
</evidence>
<feature type="compositionally biased region" description="Basic and acidic residues" evidence="9">
    <location>
        <begin position="158"/>
        <end position="168"/>
    </location>
</feature>
<protein>
    <recommendedName>
        <fullName evidence="8">Endonuclease</fullName>
        <ecNumber evidence="8">3.1.30.-</ecNumber>
    </recommendedName>
</protein>
<comment type="caution">
    <text evidence="13">The sequence shown here is derived from an EMBL/GenBank/DDBJ whole genome shotgun (WGS) entry which is preliminary data.</text>
</comment>
<evidence type="ECO:0000256" key="7">
    <source>
        <dbReference type="ARBA" id="ARBA00022842"/>
    </source>
</evidence>
<evidence type="ECO:0000256" key="6">
    <source>
        <dbReference type="ARBA" id="ARBA00022801"/>
    </source>
</evidence>
<comment type="cofactor">
    <cofactor evidence="1 8">
        <name>Mg(2+)</name>
        <dbReference type="ChEBI" id="CHEBI:18420"/>
    </cofactor>
</comment>
<proteinExistence type="inferred from homology"/>
<evidence type="ECO:0000256" key="5">
    <source>
        <dbReference type="ARBA" id="ARBA00022759"/>
    </source>
</evidence>
<evidence type="ECO:0000256" key="2">
    <source>
        <dbReference type="ARBA" id="ARBA00010052"/>
    </source>
</evidence>
<evidence type="ECO:0000259" key="12">
    <source>
        <dbReference type="SMART" id="SM00892"/>
    </source>
</evidence>
<dbReference type="SMART" id="SM00477">
    <property type="entry name" value="NUC"/>
    <property type="match status" value="1"/>
</dbReference>
<dbReference type="PROSITE" id="PS01070">
    <property type="entry name" value="NUCLEASE_NON_SPEC"/>
    <property type="match status" value="1"/>
</dbReference>
<dbReference type="RefSeq" id="WP_302036535.1">
    <property type="nucleotide sequence ID" value="NZ_JAUKPO010000002.1"/>
</dbReference>
<keyword evidence="6 8" id="KW-0378">Hydrolase</keyword>
<dbReference type="SMART" id="SM00892">
    <property type="entry name" value="Endonuclease_NS"/>
    <property type="match status" value="1"/>
</dbReference>
<dbReference type="InterPro" id="IPR018524">
    <property type="entry name" value="DNA/RNA_endonuclease_AS"/>
</dbReference>
<keyword evidence="14" id="KW-1185">Reference proteome</keyword>
<feature type="domain" description="DNA/RNA non-specific endonuclease/pyrophosphatase/phosphodiesterase" evidence="12">
    <location>
        <begin position="127"/>
        <end position="321"/>
    </location>
</feature>
<keyword evidence="7" id="KW-0460">Magnesium</keyword>
<feature type="region of interest" description="Disordered" evidence="9">
    <location>
        <begin position="158"/>
        <end position="181"/>
    </location>
</feature>
<gene>
    <name evidence="13" type="ORF">Q0590_05715</name>
</gene>
<reference evidence="13" key="1">
    <citation type="submission" date="2023-07" db="EMBL/GenBank/DDBJ databases">
        <title>The genome sequence of Rhodocytophaga aerolata KACC 12507.</title>
        <authorList>
            <person name="Zhang X."/>
        </authorList>
    </citation>
    <scope>NUCLEOTIDE SEQUENCE</scope>
    <source>
        <strain evidence="13">KACC 12507</strain>
    </source>
</reference>
<dbReference type="InterPro" id="IPR001604">
    <property type="entry name" value="Endo_G_ENPP1-like_dom"/>
</dbReference>
<evidence type="ECO:0000259" key="11">
    <source>
        <dbReference type="SMART" id="SM00477"/>
    </source>
</evidence>
<dbReference type="Gene3D" id="3.40.570.10">
    <property type="entry name" value="Extracellular Endonuclease, subunit A"/>
    <property type="match status" value="1"/>
</dbReference>
<dbReference type="Proteomes" id="UP001168528">
    <property type="component" value="Unassembled WGS sequence"/>
</dbReference>
<keyword evidence="4 8" id="KW-0479">Metal-binding</keyword>
<feature type="transmembrane region" description="Helical" evidence="10">
    <location>
        <begin position="21"/>
        <end position="39"/>
    </location>
</feature>
<evidence type="ECO:0000256" key="8">
    <source>
        <dbReference type="RuleBase" id="RU366055"/>
    </source>
</evidence>
<dbReference type="PANTHER" id="PTHR13966">
    <property type="entry name" value="ENDONUCLEASE RELATED"/>
    <property type="match status" value="1"/>
</dbReference>
<dbReference type="InterPro" id="IPR044925">
    <property type="entry name" value="His-Me_finger_sf"/>
</dbReference>
<keyword evidence="5 8" id="KW-0255">Endonuclease</keyword>
<feature type="domain" description="ENPP1-3/EXOG-like endonuclease/phosphodiesterase" evidence="11">
    <location>
        <begin position="128"/>
        <end position="321"/>
    </location>
</feature>
<evidence type="ECO:0000313" key="13">
    <source>
        <dbReference type="EMBL" id="MDO1445736.1"/>
    </source>
</evidence>
<name>A0ABT8R276_9BACT</name>
<dbReference type="EC" id="3.1.30.-" evidence="8"/>